<comment type="caution">
    <text evidence="1">The sequence shown here is derived from an EMBL/GenBank/DDBJ whole genome shotgun (WGS) entry which is preliminary data.</text>
</comment>
<dbReference type="Proteomes" id="UP000054783">
    <property type="component" value="Unassembled WGS sequence"/>
</dbReference>
<protein>
    <submittedName>
        <fullName evidence="1">Uncharacterized protein</fullName>
    </submittedName>
</protein>
<gene>
    <name evidence="1" type="ORF">T12_14722</name>
</gene>
<organism evidence="1 2">
    <name type="scientific">Trichinella patagoniensis</name>
    <dbReference type="NCBI Taxonomy" id="990121"/>
    <lineage>
        <taxon>Eukaryota</taxon>
        <taxon>Metazoa</taxon>
        <taxon>Ecdysozoa</taxon>
        <taxon>Nematoda</taxon>
        <taxon>Enoplea</taxon>
        <taxon>Dorylaimia</taxon>
        <taxon>Trichinellida</taxon>
        <taxon>Trichinellidae</taxon>
        <taxon>Trichinella</taxon>
    </lineage>
</organism>
<name>A0A0V0XH78_9BILA</name>
<sequence length="49" mass="5666">LSLSLPARRRLTALCRRMACLKLTRMSDWSPLNGRPTLYLFPSKDRESS</sequence>
<dbReference type="EMBL" id="JYDQ01004918">
    <property type="protein sequence ID" value="KRX87011.1"/>
    <property type="molecule type" value="Genomic_DNA"/>
</dbReference>
<dbReference type="AlphaFoldDB" id="A0A0V0XH78"/>
<feature type="non-terminal residue" evidence="1">
    <location>
        <position position="1"/>
    </location>
</feature>
<evidence type="ECO:0000313" key="1">
    <source>
        <dbReference type="EMBL" id="KRX87011.1"/>
    </source>
</evidence>
<reference evidence="1 2" key="1">
    <citation type="submission" date="2015-01" db="EMBL/GenBank/DDBJ databases">
        <title>Evolution of Trichinella species and genotypes.</title>
        <authorList>
            <person name="Korhonen P.K."/>
            <person name="Edoardo P."/>
            <person name="Giuseppe L.R."/>
            <person name="Gasser R.B."/>
        </authorList>
    </citation>
    <scope>NUCLEOTIDE SEQUENCE [LARGE SCALE GENOMIC DNA]</scope>
    <source>
        <strain evidence="1">ISS2496</strain>
    </source>
</reference>
<accession>A0A0V0XH78</accession>
<proteinExistence type="predicted"/>
<evidence type="ECO:0000313" key="2">
    <source>
        <dbReference type="Proteomes" id="UP000054783"/>
    </source>
</evidence>
<feature type="non-terminal residue" evidence="1">
    <location>
        <position position="49"/>
    </location>
</feature>
<keyword evidence="2" id="KW-1185">Reference proteome</keyword>